<evidence type="ECO:0000256" key="1">
    <source>
        <dbReference type="SAM" id="MobiDB-lite"/>
    </source>
</evidence>
<feature type="region of interest" description="Disordered" evidence="1">
    <location>
        <begin position="35"/>
        <end position="70"/>
    </location>
</feature>
<proteinExistence type="predicted"/>
<gene>
    <name evidence="3" type="ORF">CBOVIS_LOCUS4365</name>
</gene>
<dbReference type="Proteomes" id="UP000494206">
    <property type="component" value="Unassembled WGS sequence"/>
</dbReference>
<evidence type="ECO:0000313" key="3">
    <source>
        <dbReference type="EMBL" id="CAB3401646.1"/>
    </source>
</evidence>
<keyword evidence="2" id="KW-0472">Membrane</keyword>
<dbReference type="AlphaFoldDB" id="A0A8S1EKF6"/>
<sequence length="121" mass="13533">MMAVLLQLHLRLHHLLQRNNRFPWPRQQLYNQENAPLLGSDSGTERQMNPSDPGKSENSNRPGASSIPAKSGTGVLRICMIINAIVIILLVPFWVLIILCGLQFITIDFMENLMNSIGGLI</sequence>
<organism evidence="3 4">
    <name type="scientific">Caenorhabditis bovis</name>
    <dbReference type="NCBI Taxonomy" id="2654633"/>
    <lineage>
        <taxon>Eukaryota</taxon>
        <taxon>Metazoa</taxon>
        <taxon>Ecdysozoa</taxon>
        <taxon>Nematoda</taxon>
        <taxon>Chromadorea</taxon>
        <taxon>Rhabditida</taxon>
        <taxon>Rhabditina</taxon>
        <taxon>Rhabditomorpha</taxon>
        <taxon>Rhabditoidea</taxon>
        <taxon>Rhabditidae</taxon>
        <taxon>Peloderinae</taxon>
        <taxon>Caenorhabditis</taxon>
    </lineage>
</organism>
<feature type="transmembrane region" description="Helical" evidence="2">
    <location>
        <begin position="80"/>
        <end position="105"/>
    </location>
</feature>
<keyword evidence="4" id="KW-1185">Reference proteome</keyword>
<reference evidence="3 4" key="1">
    <citation type="submission" date="2020-04" db="EMBL/GenBank/DDBJ databases">
        <authorList>
            <person name="Laetsch R D."/>
            <person name="Stevens L."/>
            <person name="Kumar S."/>
            <person name="Blaxter L. M."/>
        </authorList>
    </citation>
    <scope>NUCLEOTIDE SEQUENCE [LARGE SCALE GENOMIC DNA]</scope>
</reference>
<protein>
    <submittedName>
        <fullName evidence="3">Uncharacterized protein</fullName>
    </submittedName>
</protein>
<comment type="caution">
    <text evidence="3">The sequence shown here is derived from an EMBL/GenBank/DDBJ whole genome shotgun (WGS) entry which is preliminary data.</text>
</comment>
<feature type="compositionally biased region" description="Polar residues" evidence="1">
    <location>
        <begin position="41"/>
        <end position="63"/>
    </location>
</feature>
<accession>A0A8S1EKF6</accession>
<name>A0A8S1EKF6_9PELO</name>
<dbReference type="EMBL" id="CADEPM010000003">
    <property type="protein sequence ID" value="CAB3401646.1"/>
    <property type="molecule type" value="Genomic_DNA"/>
</dbReference>
<keyword evidence="2" id="KW-0812">Transmembrane</keyword>
<evidence type="ECO:0000313" key="4">
    <source>
        <dbReference type="Proteomes" id="UP000494206"/>
    </source>
</evidence>
<evidence type="ECO:0000256" key="2">
    <source>
        <dbReference type="SAM" id="Phobius"/>
    </source>
</evidence>
<keyword evidence="2" id="KW-1133">Transmembrane helix</keyword>